<protein>
    <recommendedName>
        <fullName evidence="4">Leucine-binding protein domain-containing protein</fullName>
    </recommendedName>
</protein>
<reference evidence="5 6" key="1">
    <citation type="submission" date="2018-11" db="EMBL/GenBank/DDBJ databases">
        <authorList>
            <person name="Li F."/>
        </authorList>
    </citation>
    <scope>NUCLEOTIDE SEQUENCE [LARGE SCALE GENOMIC DNA]</scope>
    <source>
        <strain evidence="5 6">KIS18-7</strain>
    </source>
</reference>
<evidence type="ECO:0000313" key="6">
    <source>
        <dbReference type="Proteomes" id="UP000277094"/>
    </source>
</evidence>
<dbReference type="OrthoDB" id="3764616at2"/>
<gene>
    <name evidence="5" type="ORF">EFL95_04430</name>
</gene>
<dbReference type="Pfam" id="PF13458">
    <property type="entry name" value="Peripla_BP_6"/>
    <property type="match status" value="1"/>
</dbReference>
<feature type="domain" description="Leucine-binding protein" evidence="4">
    <location>
        <begin position="48"/>
        <end position="390"/>
    </location>
</feature>
<feature type="signal peptide" evidence="3">
    <location>
        <begin position="1"/>
        <end position="22"/>
    </location>
</feature>
<evidence type="ECO:0000259" key="4">
    <source>
        <dbReference type="Pfam" id="PF13458"/>
    </source>
</evidence>
<evidence type="ECO:0000256" key="3">
    <source>
        <dbReference type="SAM" id="SignalP"/>
    </source>
</evidence>
<evidence type="ECO:0000256" key="1">
    <source>
        <dbReference type="ARBA" id="ARBA00010062"/>
    </source>
</evidence>
<sequence length="413" mass="43721">MVRARRRLGVLTVLAALTATFAAVPTSPSAAAGSCTGFQNRTGVTSTTITIANVADLSGPVPNLGRPALDGVKAFVSYFNASQSICGRKLRIYTLDSQTDAKGNGTAYAAACKHAFAAVGSWSLFDNGGSWTTQNCGLPDIRSTSASTDRNDCPTCFGVQATQDDAFPNAIPDFFLGHQHAASQAVGLVYLNAQAYAAKAATMFSAEQKRGMNFVYSTGIDVAAFDYGPYVTQLKSHGVQLVQFVGPYQQAVRLAQAMKDASYAPLFQTDPRTYGIKPYVTDGGAAVDGTYVPIDITPFSEAASNTELRRYITYLRKVHPGASPSIDGLFAWSAARLFVDRARALGGRLSRANLVTAVRGVHAWTDSGAHASQNVGSKVVTPCWRMLRLDAGTWVAVGGTAYVCNGRTVVPTP</sequence>
<dbReference type="Gene3D" id="3.40.50.2300">
    <property type="match status" value="2"/>
</dbReference>
<accession>A0A3N0DS93</accession>
<dbReference type="AlphaFoldDB" id="A0A3N0DS93"/>
<dbReference type="PANTHER" id="PTHR47235:SF1">
    <property type="entry name" value="BLR6548 PROTEIN"/>
    <property type="match status" value="1"/>
</dbReference>
<organism evidence="5 6">
    <name type="scientific">Nocardioides marmorisolisilvae</name>
    <dbReference type="NCBI Taxonomy" id="1542737"/>
    <lineage>
        <taxon>Bacteria</taxon>
        <taxon>Bacillati</taxon>
        <taxon>Actinomycetota</taxon>
        <taxon>Actinomycetes</taxon>
        <taxon>Propionibacteriales</taxon>
        <taxon>Nocardioidaceae</taxon>
        <taxon>Nocardioides</taxon>
    </lineage>
</organism>
<dbReference type="EMBL" id="RJSG01000002">
    <property type="protein sequence ID" value="RNL78356.1"/>
    <property type="molecule type" value="Genomic_DNA"/>
</dbReference>
<keyword evidence="2 3" id="KW-0732">Signal</keyword>
<comment type="similarity">
    <text evidence="1">Belongs to the leucine-binding protein family.</text>
</comment>
<dbReference type="InterPro" id="IPR028081">
    <property type="entry name" value="Leu-bd"/>
</dbReference>
<evidence type="ECO:0000313" key="5">
    <source>
        <dbReference type="EMBL" id="RNL78356.1"/>
    </source>
</evidence>
<proteinExistence type="inferred from homology"/>
<dbReference type="RefSeq" id="WP_123232855.1">
    <property type="nucleotide sequence ID" value="NZ_RJSG01000002.1"/>
</dbReference>
<dbReference type="PANTHER" id="PTHR47235">
    <property type="entry name" value="BLR6548 PROTEIN"/>
    <property type="match status" value="1"/>
</dbReference>
<name>A0A3N0DS93_9ACTN</name>
<feature type="chain" id="PRO_5038742005" description="Leucine-binding protein domain-containing protein" evidence="3">
    <location>
        <begin position="23"/>
        <end position="413"/>
    </location>
</feature>
<keyword evidence="6" id="KW-1185">Reference proteome</keyword>
<dbReference type="PROSITE" id="PS51257">
    <property type="entry name" value="PROKAR_LIPOPROTEIN"/>
    <property type="match status" value="1"/>
</dbReference>
<evidence type="ECO:0000256" key="2">
    <source>
        <dbReference type="ARBA" id="ARBA00022729"/>
    </source>
</evidence>
<dbReference type="InterPro" id="IPR028082">
    <property type="entry name" value="Peripla_BP_I"/>
</dbReference>
<dbReference type="Proteomes" id="UP000277094">
    <property type="component" value="Unassembled WGS sequence"/>
</dbReference>
<dbReference type="SUPFAM" id="SSF53822">
    <property type="entry name" value="Periplasmic binding protein-like I"/>
    <property type="match status" value="1"/>
</dbReference>
<comment type="caution">
    <text evidence="5">The sequence shown here is derived from an EMBL/GenBank/DDBJ whole genome shotgun (WGS) entry which is preliminary data.</text>
</comment>